<feature type="transmembrane region" description="Helical" evidence="9">
    <location>
        <begin position="1079"/>
        <end position="1099"/>
    </location>
</feature>
<evidence type="ECO:0000256" key="8">
    <source>
        <dbReference type="ARBA" id="ARBA00023136"/>
    </source>
</evidence>
<feature type="transmembrane region" description="Helical" evidence="9">
    <location>
        <begin position="482"/>
        <end position="509"/>
    </location>
</feature>
<dbReference type="Gene3D" id="3.40.50.300">
    <property type="entry name" value="P-loop containing nucleotide triphosphate hydrolases"/>
    <property type="match status" value="2"/>
</dbReference>
<dbReference type="PANTHER" id="PTHR24223:SF353">
    <property type="entry name" value="ABC TRANSPORTER ATP-BINDING PROTEIN_PERMEASE VMR1-RELATED"/>
    <property type="match status" value="1"/>
</dbReference>
<dbReference type="InterPro" id="IPR003593">
    <property type="entry name" value="AAA+_ATPase"/>
</dbReference>
<feature type="transmembrane region" description="Helical" evidence="9">
    <location>
        <begin position="1168"/>
        <end position="1187"/>
    </location>
</feature>
<evidence type="ECO:0000256" key="5">
    <source>
        <dbReference type="ARBA" id="ARBA00022741"/>
    </source>
</evidence>
<keyword evidence="13" id="KW-1185">Reference proteome</keyword>
<feature type="domain" description="ABC transmembrane type-1" evidence="11">
    <location>
        <begin position="921"/>
        <end position="1221"/>
    </location>
</feature>
<keyword evidence="3 9" id="KW-0812">Transmembrane</keyword>
<feature type="transmembrane region" description="Helical" evidence="9">
    <location>
        <begin position="400"/>
        <end position="422"/>
    </location>
</feature>
<name>A0AAD4KKH5_9EURO</name>
<evidence type="ECO:0000256" key="4">
    <source>
        <dbReference type="ARBA" id="ARBA00022737"/>
    </source>
</evidence>
<comment type="subcellular location">
    <subcellularLocation>
        <location evidence="1">Membrane</location>
        <topology evidence="1">Multi-pass membrane protein</topology>
    </subcellularLocation>
</comment>
<feature type="domain" description="ABC transporter" evidence="10">
    <location>
        <begin position="593"/>
        <end position="838"/>
    </location>
</feature>
<feature type="transmembrane region" description="Helical" evidence="9">
    <location>
        <begin position="977"/>
        <end position="997"/>
    </location>
</feature>
<dbReference type="Proteomes" id="UP001201262">
    <property type="component" value="Unassembled WGS sequence"/>
</dbReference>
<evidence type="ECO:0000256" key="7">
    <source>
        <dbReference type="ARBA" id="ARBA00022989"/>
    </source>
</evidence>
<feature type="domain" description="ABC transporter" evidence="10">
    <location>
        <begin position="1260"/>
        <end position="1504"/>
    </location>
</feature>
<evidence type="ECO:0000256" key="9">
    <source>
        <dbReference type="SAM" id="Phobius"/>
    </source>
</evidence>
<feature type="transmembrane region" description="Helical" evidence="9">
    <location>
        <begin position="90"/>
        <end position="109"/>
    </location>
</feature>
<keyword evidence="8 9" id="KW-0472">Membrane</keyword>
<dbReference type="FunFam" id="1.20.1560.10:FF:000010">
    <property type="entry name" value="Multidrug resistance-associated ABC transporter"/>
    <property type="match status" value="1"/>
</dbReference>
<feature type="transmembrane region" description="Helical" evidence="9">
    <location>
        <begin position="130"/>
        <end position="148"/>
    </location>
</feature>
<dbReference type="Pfam" id="PF00005">
    <property type="entry name" value="ABC_tran"/>
    <property type="match status" value="2"/>
</dbReference>
<keyword evidence="4" id="KW-0677">Repeat</keyword>
<protein>
    <submittedName>
        <fullName evidence="12">Multidrug resistance protein</fullName>
    </submittedName>
</protein>
<evidence type="ECO:0000259" key="10">
    <source>
        <dbReference type="PROSITE" id="PS50893"/>
    </source>
</evidence>
<keyword evidence="5" id="KW-0547">Nucleotide-binding</keyword>
<dbReference type="InterPro" id="IPR003439">
    <property type="entry name" value="ABC_transporter-like_ATP-bd"/>
</dbReference>
<dbReference type="EMBL" id="JAJTJA010000012">
    <property type="protein sequence ID" value="KAH8691336.1"/>
    <property type="molecule type" value="Genomic_DNA"/>
</dbReference>
<dbReference type="PROSITE" id="PS00211">
    <property type="entry name" value="ABC_TRANSPORTER_1"/>
    <property type="match status" value="1"/>
</dbReference>
<dbReference type="GO" id="GO:0005524">
    <property type="term" value="F:ATP binding"/>
    <property type="evidence" value="ECO:0007669"/>
    <property type="project" value="UniProtKB-KW"/>
</dbReference>
<feature type="transmembrane region" description="Helical" evidence="9">
    <location>
        <begin position="6"/>
        <end position="28"/>
    </location>
</feature>
<dbReference type="CDD" id="cd18604">
    <property type="entry name" value="ABC_6TM_VMR1_D2_like"/>
    <property type="match status" value="1"/>
</dbReference>
<keyword evidence="6" id="KW-0067">ATP-binding</keyword>
<feature type="transmembrane region" description="Helical" evidence="9">
    <location>
        <begin position="515"/>
        <end position="534"/>
    </location>
</feature>
<dbReference type="Gene3D" id="1.20.1560.10">
    <property type="entry name" value="ABC transporter type 1, transmembrane domain"/>
    <property type="match status" value="2"/>
</dbReference>
<proteinExistence type="predicted"/>
<feature type="transmembrane region" description="Helical" evidence="9">
    <location>
        <begin position="1052"/>
        <end position="1073"/>
    </location>
</feature>
<feature type="transmembrane region" description="Helical" evidence="9">
    <location>
        <begin position="154"/>
        <end position="176"/>
    </location>
</feature>
<feature type="transmembrane region" description="Helical" evidence="9">
    <location>
        <begin position="272"/>
        <end position="292"/>
    </location>
</feature>
<dbReference type="CDD" id="cd03244">
    <property type="entry name" value="ABCC_MRP_domain2"/>
    <property type="match status" value="1"/>
</dbReference>
<evidence type="ECO:0000313" key="13">
    <source>
        <dbReference type="Proteomes" id="UP001201262"/>
    </source>
</evidence>
<dbReference type="InterPro" id="IPR027417">
    <property type="entry name" value="P-loop_NTPase"/>
</dbReference>
<dbReference type="PROSITE" id="PS50929">
    <property type="entry name" value="ABC_TM1F"/>
    <property type="match status" value="2"/>
</dbReference>
<dbReference type="GeneID" id="70242381"/>
<evidence type="ECO:0000256" key="1">
    <source>
        <dbReference type="ARBA" id="ARBA00004141"/>
    </source>
</evidence>
<dbReference type="GO" id="GO:0000329">
    <property type="term" value="C:fungal-type vacuole membrane"/>
    <property type="evidence" value="ECO:0007669"/>
    <property type="project" value="TreeGrafter"/>
</dbReference>
<dbReference type="RefSeq" id="XP_046067428.1">
    <property type="nucleotide sequence ID" value="XM_046212094.1"/>
</dbReference>
<dbReference type="PANTHER" id="PTHR24223">
    <property type="entry name" value="ATP-BINDING CASSETTE SUB-FAMILY C"/>
    <property type="match status" value="1"/>
</dbReference>
<dbReference type="InterPro" id="IPR017871">
    <property type="entry name" value="ABC_transporter-like_CS"/>
</dbReference>
<keyword evidence="2" id="KW-0813">Transport</keyword>
<dbReference type="InterPro" id="IPR011527">
    <property type="entry name" value="ABC1_TM_dom"/>
</dbReference>
<dbReference type="GO" id="GO:0016887">
    <property type="term" value="F:ATP hydrolysis activity"/>
    <property type="evidence" value="ECO:0007669"/>
    <property type="project" value="InterPro"/>
</dbReference>
<comment type="caution">
    <text evidence="12">The sequence shown here is derived from an EMBL/GenBank/DDBJ whole genome shotgun (WGS) entry which is preliminary data.</text>
</comment>
<feature type="domain" description="ABC transmembrane type-1" evidence="11">
    <location>
        <begin position="274"/>
        <end position="546"/>
    </location>
</feature>
<dbReference type="FunFam" id="3.40.50.300:FF:000838">
    <property type="entry name" value="ABC multidrug transporter (Eurofung)"/>
    <property type="match status" value="1"/>
</dbReference>
<keyword evidence="7 9" id="KW-1133">Transmembrane helix</keyword>
<feature type="transmembrane region" description="Helical" evidence="9">
    <location>
        <begin position="64"/>
        <end position="84"/>
    </location>
</feature>
<dbReference type="SUPFAM" id="SSF90123">
    <property type="entry name" value="ABC transporter transmembrane region"/>
    <property type="match status" value="2"/>
</dbReference>
<dbReference type="SUPFAM" id="SSF52540">
    <property type="entry name" value="P-loop containing nucleoside triphosphate hydrolases"/>
    <property type="match status" value="2"/>
</dbReference>
<dbReference type="SMART" id="SM00382">
    <property type="entry name" value="AAA"/>
    <property type="match status" value="2"/>
</dbReference>
<sequence length="1524" mass="170138">MVHSYLAKSVPPAICLISVFIFWIRYVYSHFGDTKHIRSGPNAVVIGGGIDDLSPRYVTILPPLIARLEIVGVLTDIVLCVFLMTTREDSNGPISAAFASAVSSVYLLLLVLVRKKGGVDIEINLQRHSVALYTVQWFCLSLIVHAEILSGTRLLSVIAILIRFALFTTLCLFHWTAPQIPRRAYKTGGAFLSDLSKEETASSVSRLSFSWINELIWKAYRTTLEVEDLYPLNDAQKSNTVNSRFHLVSAPTVFLPWRLWRFFKYDILRQGGWAAVNSVAVFVPPILIRLILRYIESPDVMKPSSAWLCASGLLIAGVVAGTADCQSEWIGHQIAAKVRAILINEIYTKVLRKGIVQPGREEHKDIDSNDGNASDGGIFNLMSVDTEHVTTIGTWLLYKLLGLSGVIGVLIMIALLPLNILISQRVMAVQARVLKASDNRIQASNEMLSNVRTIKYSAWEKPFIARVLEKRQFEIKELRSRFIWWSINATTFHALPFIVTMVTCFFYTIVWDNPLGTTIAFPALTIFSILRIPLDRMATSITFIMRAHVSLGRIEKFLQERETAKYDQLSYVSTSIHIGFQDATLIWPTSTRIETLDSDTSSGIPLAELPSTRPFRLENLDIKFQTDALNVVCGASGSGKSSLLLGLLGELDLIKGHISLPHDRFSGEVSLESLTETTAYCPQEPWIMNRSIRENILLDLPFDSRRYEAVLQAVALTPDLIALDQGDQTLAGENGSRLSGGQKQRVSLARVLYSPSRYVLLDDCLSAVDSRTANHIFFHAVKGSLMKGRTCILATHHTHLAIPNCHYVIMLDNGRVIGQGTSEELVSMGLLEREVVDGNSETQQTISASTEKISEPINTKITIGDFSARSSLDSASLEELPLKAKEPESEPGYKEGKAEGAVTWPVVRNYLAAMGPRWYWIIVLALFGLQQVVSLGTNLWIKEWAFRYDMVEMRNSSKSPSQRSDDFEENKRQKVDAWYYITIYVAICLLYGFITFIRDLTTFYGSLKASSTIYERLLNSIFYAKLIFFDRVPFGQITNRLTKDIEVIDQTLAGFAVSWLQLFTSMLMVIILISTALPVFLIVAVSICAAYYIVTIVYINGARDLKRIEAVQMSPLYQQFGETFAGCVSIRAFARTSSFTVESRTLVDQLHRPYLLQWASQAWLTFRVDVLSSLISFFTGAFVIWGVRSIEPGIAGLMLAYAATFTENVMWVVQVYSIIQQNLNSVERIAEYTEVEQEISQPVRTGVYDLPEDWPSQGEVRLEKYSTRYSPELEPSLNEVSFETRRGERVAIVGRTGAGKSTLALALIRGLEAESGRIDIDGIDIASVPLEKLRQVITLLPQDPELFDGTLRHNLDPLQRYTDEEMITALHTVRLLDDTSDSISAIRTNTETCANGTCLDQAADALSRGQRQLLCIARALLRRSRVLVLDEATASIDHATDATIQESLRTSIAYGTTVITIAHRLLTIADYDKVIVLDKGRVVEQGSVRELLGRTGNDAIFRGLCEESGNLEEIERAATAMSLG</sequence>
<dbReference type="InterPro" id="IPR050173">
    <property type="entry name" value="ABC_transporter_C-like"/>
</dbReference>
<dbReference type="PROSITE" id="PS50893">
    <property type="entry name" value="ABC_TRANSPORTER_2"/>
    <property type="match status" value="2"/>
</dbReference>
<evidence type="ECO:0000256" key="6">
    <source>
        <dbReference type="ARBA" id="ARBA00022840"/>
    </source>
</evidence>
<accession>A0AAD4KKH5</accession>
<reference evidence="12" key="1">
    <citation type="submission" date="2021-12" db="EMBL/GenBank/DDBJ databases">
        <title>Convergent genome expansion in fungi linked to evolution of root-endophyte symbiosis.</title>
        <authorList>
            <consortium name="DOE Joint Genome Institute"/>
            <person name="Ke Y.-H."/>
            <person name="Bonito G."/>
            <person name="Liao H.-L."/>
            <person name="Looney B."/>
            <person name="Rojas-Flechas A."/>
            <person name="Nash J."/>
            <person name="Hameed K."/>
            <person name="Schadt C."/>
            <person name="Martin F."/>
            <person name="Crous P.W."/>
            <person name="Miettinen O."/>
            <person name="Magnuson J.K."/>
            <person name="Labbe J."/>
            <person name="Jacobson D."/>
            <person name="Doktycz M.J."/>
            <person name="Veneault-Fourrey C."/>
            <person name="Kuo A."/>
            <person name="Mondo S."/>
            <person name="Calhoun S."/>
            <person name="Riley R."/>
            <person name="Ohm R."/>
            <person name="LaButti K."/>
            <person name="Andreopoulos B."/>
            <person name="Pangilinan J."/>
            <person name="Nolan M."/>
            <person name="Tritt A."/>
            <person name="Clum A."/>
            <person name="Lipzen A."/>
            <person name="Daum C."/>
            <person name="Barry K."/>
            <person name="Grigoriev I.V."/>
            <person name="Vilgalys R."/>
        </authorList>
    </citation>
    <scope>NUCLEOTIDE SEQUENCE</scope>
    <source>
        <strain evidence="12">PMI_201</strain>
    </source>
</reference>
<organism evidence="12 13">
    <name type="scientific">Talaromyces proteolyticus</name>
    <dbReference type="NCBI Taxonomy" id="1131652"/>
    <lineage>
        <taxon>Eukaryota</taxon>
        <taxon>Fungi</taxon>
        <taxon>Dikarya</taxon>
        <taxon>Ascomycota</taxon>
        <taxon>Pezizomycotina</taxon>
        <taxon>Eurotiomycetes</taxon>
        <taxon>Eurotiomycetidae</taxon>
        <taxon>Eurotiales</taxon>
        <taxon>Trichocomaceae</taxon>
        <taxon>Talaromyces</taxon>
        <taxon>Talaromyces sect. Bacilispori</taxon>
    </lineage>
</organism>
<evidence type="ECO:0000259" key="11">
    <source>
        <dbReference type="PROSITE" id="PS50929"/>
    </source>
</evidence>
<gene>
    <name evidence="12" type="ORF">BGW36DRAFT_305709</name>
</gene>
<dbReference type="CDD" id="cd18596">
    <property type="entry name" value="ABC_6TM_VMR1_D1_like"/>
    <property type="match status" value="1"/>
</dbReference>
<dbReference type="GO" id="GO:0140359">
    <property type="term" value="F:ABC-type transporter activity"/>
    <property type="evidence" value="ECO:0007669"/>
    <property type="project" value="InterPro"/>
</dbReference>
<evidence type="ECO:0000256" key="2">
    <source>
        <dbReference type="ARBA" id="ARBA00022448"/>
    </source>
</evidence>
<dbReference type="Pfam" id="PF00664">
    <property type="entry name" value="ABC_membrane"/>
    <property type="match status" value="2"/>
</dbReference>
<feature type="transmembrane region" description="Helical" evidence="9">
    <location>
        <begin position="918"/>
        <end position="941"/>
    </location>
</feature>
<evidence type="ECO:0000256" key="3">
    <source>
        <dbReference type="ARBA" id="ARBA00022692"/>
    </source>
</evidence>
<evidence type="ECO:0000313" key="12">
    <source>
        <dbReference type="EMBL" id="KAH8691336.1"/>
    </source>
</evidence>
<dbReference type="InterPro" id="IPR036640">
    <property type="entry name" value="ABC1_TM_sf"/>
</dbReference>